<accession>K1T0G0</accession>
<feature type="domain" description="Mur ligase C-terminal" evidence="5">
    <location>
        <begin position="2"/>
        <end position="57"/>
    </location>
</feature>
<dbReference type="GO" id="GO:0051301">
    <property type="term" value="P:cell division"/>
    <property type="evidence" value="ECO:0007669"/>
    <property type="project" value="InterPro"/>
</dbReference>
<feature type="non-terminal residue" evidence="6">
    <location>
        <position position="1"/>
    </location>
</feature>
<protein>
    <submittedName>
        <fullName evidence="6">UDP-N-acetylmuramoyl-L-alanine--D-glutamate ligase</fullName>
    </submittedName>
</protein>
<reference evidence="6" key="1">
    <citation type="journal article" date="2013" name="Environ. Microbiol.">
        <title>Microbiota from the distal guts of lean and obese adolescents exhibit partial functional redundancy besides clear differences in community structure.</title>
        <authorList>
            <person name="Ferrer M."/>
            <person name="Ruiz A."/>
            <person name="Lanza F."/>
            <person name="Haange S.B."/>
            <person name="Oberbach A."/>
            <person name="Till H."/>
            <person name="Bargiela R."/>
            <person name="Campoy C."/>
            <person name="Segura M.T."/>
            <person name="Richter M."/>
            <person name="von Bergen M."/>
            <person name="Seifert J."/>
            <person name="Suarez A."/>
        </authorList>
    </citation>
    <scope>NUCLEOTIDE SEQUENCE</scope>
</reference>
<dbReference type="EMBL" id="AJWZ01008842">
    <property type="protein sequence ID" value="EKC52991.1"/>
    <property type="molecule type" value="Genomic_DNA"/>
</dbReference>
<sequence length="83" mass="9248">DKVKCLVLLGQTAEQIADTVKKHGFTNIIFTESLKEAVDECAKNAKPGDAVLLSPACASWGMFDNYEQRGDMFKEYVRAMCEK</sequence>
<keyword evidence="2 6" id="KW-0436">Ligase</keyword>
<dbReference type="GO" id="GO:0008764">
    <property type="term" value="F:UDP-N-acetylmuramoylalanine-D-glutamate ligase activity"/>
    <property type="evidence" value="ECO:0007669"/>
    <property type="project" value="InterPro"/>
</dbReference>
<dbReference type="InterPro" id="IPR036615">
    <property type="entry name" value="Mur_ligase_C_dom_sf"/>
</dbReference>
<keyword evidence="4" id="KW-0067">ATP-binding</keyword>
<comment type="caution">
    <text evidence="6">The sequence shown here is derived from an EMBL/GenBank/DDBJ whole genome shotgun (WGS) entry which is preliminary data.</text>
</comment>
<proteinExistence type="predicted"/>
<evidence type="ECO:0000313" key="6">
    <source>
        <dbReference type="EMBL" id="EKC52991.1"/>
    </source>
</evidence>
<evidence type="ECO:0000259" key="5">
    <source>
        <dbReference type="Pfam" id="PF02875"/>
    </source>
</evidence>
<evidence type="ECO:0000256" key="4">
    <source>
        <dbReference type="ARBA" id="ARBA00022840"/>
    </source>
</evidence>
<dbReference type="SUPFAM" id="SSF53244">
    <property type="entry name" value="MurD-like peptide ligases, peptide-binding domain"/>
    <property type="match status" value="1"/>
</dbReference>
<organism evidence="6">
    <name type="scientific">human gut metagenome</name>
    <dbReference type="NCBI Taxonomy" id="408170"/>
    <lineage>
        <taxon>unclassified sequences</taxon>
        <taxon>metagenomes</taxon>
        <taxon>organismal metagenomes</taxon>
    </lineage>
</organism>
<keyword evidence="1" id="KW-0963">Cytoplasm</keyword>
<dbReference type="Gene3D" id="3.90.190.20">
    <property type="entry name" value="Mur ligase, C-terminal domain"/>
    <property type="match status" value="1"/>
</dbReference>
<evidence type="ECO:0000256" key="3">
    <source>
        <dbReference type="ARBA" id="ARBA00022741"/>
    </source>
</evidence>
<dbReference type="GO" id="GO:0005524">
    <property type="term" value="F:ATP binding"/>
    <property type="evidence" value="ECO:0007669"/>
    <property type="project" value="UniProtKB-KW"/>
</dbReference>
<dbReference type="AlphaFoldDB" id="K1T0G0"/>
<evidence type="ECO:0000256" key="2">
    <source>
        <dbReference type="ARBA" id="ARBA00022598"/>
    </source>
</evidence>
<dbReference type="Pfam" id="PF02875">
    <property type="entry name" value="Mur_ligase_C"/>
    <property type="match status" value="1"/>
</dbReference>
<dbReference type="GO" id="GO:0005737">
    <property type="term" value="C:cytoplasm"/>
    <property type="evidence" value="ECO:0007669"/>
    <property type="project" value="InterPro"/>
</dbReference>
<keyword evidence="3" id="KW-0547">Nucleotide-binding</keyword>
<dbReference type="InterPro" id="IPR004101">
    <property type="entry name" value="Mur_ligase_C"/>
</dbReference>
<name>K1T0G0_9ZZZZ</name>
<evidence type="ECO:0000256" key="1">
    <source>
        <dbReference type="ARBA" id="ARBA00022490"/>
    </source>
</evidence>
<dbReference type="PANTHER" id="PTHR43692:SF1">
    <property type="entry name" value="UDP-N-ACETYLMURAMOYLALANINE--D-GLUTAMATE LIGASE"/>
    <property type="match status" value="1"/>
</dbReference>
<gene>
    <name evidence="6" type="ORF">OBE_12815</name>
</gene>
<dbReference type="PANTHER" id="PTHR43692">
    <property type="entry name" value="UDP-N-ACETYLMURAMOYLALANINE--D-GLUTAMATE LIGASE"/>
    <property type="match status" value="1"/>
</dbReference>
<dbReference type="InterPro" id="IPR005762">
    <property type="entry name" value="MurD"/>
</dbReference>
<dbReference type="GO" id="GO:0008360">
    <property type="term" value="P:regulation of cell shape"/>
    <property type="evidence" value="ECO:0007669"/>
    <property type="project" value="InterPro"/>
</dbReference>